<dbReference type="PANTHER" id="PTHR30419">
    <property type="entry name" value="HTH-TYPE TRANSCRIPTIONAL REGULATOR YBHD"/>
    <property type="match status" value="1"/>
</dbReference>
<feature type="domain" description="HTH lysR-type" evidence="5">
    <location>
        <begin position="1"/>
        <end position="58"/>
    </location>
</feature>
<dbReference type="PANTHER" id="PTHR30419:SF8">
    <property type="entry name" value="NITROGEN ASSIMILATION TRANSCRIPTIONAL ACTIVATOR-RELATED"/>
    <property type="match status" value="1"/>
</dbReference>
<organism evidence="6 7">
    <name type="scientific">Candidatus Thiodiazotropha endolucinida</name>
    <dbReference type="NCBI Taxonomy" id="1655433"/>
    <lineage>
        <taxon>Bacteria</taxon>
        <taxon>Pseudomonadati</taxon>
        <taxon>Pseudomonadota</taxon>
        <taxon>Gammaproteobacteria</taxon>
        <taxon>Chromatiales</taxon>
        <taxon>Sedimenticolaceae</taxon>
        <taxon>Candidatus Thiodiazotropha</taxon>
    </lineage>
</organism>
<dbReference type="InterPro" id="IPR036390">
    <property type="entry name" value="WH_DNA-bd_sf"/>
</dbReference>
<dbReference type="EMBL" id="MARB01000023">
    <property type="protein sequence ID" value="ODJ86342.1"/>
    <property type="molecule type" value="Genomic_DNA"/>
</dbReference>
<evidence type="ECO:0000313" key="7">
    <source>
        <dbReference type="Proteomes" id="UP000094769"/>
    </source>
</evidence>
<accession>A0A7Z0VIP2</accession>
<dbReference type="InterPro" id="IPR036388">
    <property type="entry name" value="WH-like_DNA-bd_sf"/>
</dbReference>
<dbReference type="Pfam" id="PF03466">
    <property type="entry name" value="LysR_substrate"/>
    <property type="match status" value="1"/>
</dbReference>
<dbReference type="Gene3D" id="1.10.10.10">
    <property type="entry name" value="Winged helix-like DNA-binding domain superfamily/Winged helix DNA-binding domain"/>
    <property type="match status" value="1"/>
</dbReference>
<dbReference type="GO" id="GO:0005829">
    <property type="term" value="C:cytosol"/>
    <property type="evidence" value="ECO:0007669"/>
    <property type="project" value="TreeGrafter"/>
</dbReference>
<evidence type="ECO:0000259" key="5">
    <source>
        <dbReference type="PROSITE" id="PS50931"/>
    </source>
</evidence>
<dbReference type="GO" id="GO:0003700">
    <property type="term" value="F:DNA-binding transcription factor activity"/>
    <property type="evidence" value="ECO:0007669"/>
    <property type="project" value="InterPro"/>
</dbReference>
<keyword evidence="2" id="KW-0805">Transcription regulation</keyword>
<reference evidence="6 7" key="1">
    <citation type="submission" date="2016-06" db="EMBL/GenBank/DDBJ databases">
        <title>Genome sequence of endosymbiont of Candidatus Endolucinida thiodiazotropha.</title>
        <authorList>
            <person name="Poehlein A."/>
            <person name="Koenig S."/>
            <person name="Heiden S.E."/>
            <person name="Thuermer A."/>
            <person name="Voget S."/>
            <person name="Daniel R."/>
            <person name="Markert S."/>
            <person name="Gros O."/>
            <person name="Schweder T."/>
        </authorList>
    </citation>
    <scope>NUCLEOTIDE SEQUENCE [LARGE SCALE GENOMIC DNA]</scope>
    <source>
        <strain evidence="6 7">COS</strain>
    </source>
</reference>
<protein>
    <submittedName>
        <fullName evidence="6">HTH-type transcriptional regulator CynR</fullName>
    </submittedName>
</protein>
<dbReference type="InterPro" id="IPR005119">
    <property type="entry name" value="LysR_subst-bd"/>
</dbReference>
<sequence>MDLQRLRSLLAVADTGSITEAADRIGLTQPALSRRLQQLEAYFGAELLSRGRKGAQLTEIGRLVEREARGLVNRFDHLREQVRAHQGLEGGTVRIGGGATAVSFVLPTAIARFRQEHPGIRFQLKEAGSIEVAGDVISGRLELGLVTLPVQARELQIWPLITDRIVLVAPREHPLARLNEVDAKALDGLAFVGFEADTAVRQIIDAALRDAGVEMNVVMELRSIPAILRMVATTGNLAFVSRMGVDTLAGVCEIEVRGLNIVRELAVIAKQGSSLSPAAQAFSSLLREEQSIA</sequence>
<gene>
    <name evidence="6" type="primary">cynR_3</name>
    <name evidence="6" type="ORF">CODIS_34010</name>
</gene>
<keyword evidence="4" id="KW-0804">Transcription</keyword>
<dbReference type="Pfam" id="PF00126">
    <property type="entry name" value="HTH_1"/>
    <property type="match status" value="1"/>
</dbReference>
<dbReference type="PROSITE" id="PS50931">
    <property type="entry name" value="HTH_LYSR"/>
    <property type="match status" value="1"/>
</dbReference>
<dbReference type="SUPFAM" id="SSF46785">
    <property type="entry name" value="Winged helix' DNA-binding domain"/>
    <property type="match status" value="1"/>
</dbReference>
<dbReference type="InterPro" id="IPR000847">
    <property type="entry name" value="LysR_HTH_N"/>
</dbReference>
<dbReference type="CDD" id="cd05466">
    <property type="entry name" value="PBP2_LTTR_substrate"/>
    <property type="match status" value="1"/>
</dbReference>
<dbReference type="PRINTS" id="PR00039">
    <property type="entry name" value="HTHLYSR"/>
</dbReference>
<dbReference type="InterPro" id="IPR050950">
    <property type="entry name" value="HTH-type_LysR_regulators"/>
</dbReference>
<evidence type="ECO:0000256" key="4">
    <source>
        <dbReference type="ARBA" id="ARBA00023163"/>
    </source>
</evidence>
<evidence type="ECO:0000256" key="2">
    <source>
        <dbReference type="ARBA" id="ARBA00023015"/>
    </source>
</evidence>
<comment type="similarity">
    <text evidence="1">Belongs to the LysR transcriptional regulatory family.</text>
</comment>
<dbReference type="GO" id="GO:0003677">
    <property type="term" value="F:DNA binding"/>
    <property type="evidence" value="ECO:0007669"/>
    <property type="project" value="UniProtKB-KW"/>
</dbReference>
<proteinExistence type="inferred from homology"/>
<evidence type="ECO:0000256" key="1">
    <source>
        <dbReference type="ARBA" id="ARBA00009437"/>
    </source>
</evidence>
<comment type="caution">
    <text evidence="6">The sequence shown here is derived from an EMBL/GenBank/DDBJ whole genome shotgun (WGS) entry which is preliminary data.</text>
</comment>
<dbReference type="AlphaFoldDB" id="A0A7Z0VIP2"/>
<dbReference type="RefSeq" id="WP_069127144.1">
    <property type="nucleotide sequence ID" value="NZ_MARB01000023.1"/>
</dbReference>
<evidence type="ECO:0000313" key="6">
    <source>
        <dbReference type="EMBL" id="ODJ86342.1"/>
    </source>
</evidence>
<keyword evidence="7" id="KW-1185">Reference proteome</keyword>
<dbReference type="Proteomes" id="UP000094769">
    <property type="component" value="Unassembled WGS sequence"/>
</dbReference>
<dbReference type="FunFam" id="1.10.10.10:FF:000001">
    <property type="entry name" value="LysR family transcriptional regulator"/>
    <property type="match status" value="1"/>
</dbReference>
<dbReference type="OrthoDB" id="8850588at2"/>
<keyword evidence="3" id="KW-0238">DNA-binding</keyword>
<evidence type="ECO:0000256" key="3">
    <source>
        <dbReference type="ARBA" id="ARBA00023125"/>
    </source>
</evidence>
<dbReference type="SUPFAM" id="SSF53850">
    <property type="entry name" value="Periplasmic binding protein-like II"/>
    <property type="match status" value="1"/>
</dbReference>
<name>A0A7Z0VIP2_9GAMM</name>
<dbReference type="Gene3D" id="3.40.190.290">
    <property type="match status" value="1"/>
</dbReference>